<protein>
    <submittedName>
        <fullName evidence="5">PLP-dependent aminotransferase family protein</fullName>
    </submittedName>
</protein>
<sequence>MVRDPTATAAADPESEPLYRRLARQYSGYIAAGTLRPGDRMPSMRDFMRRHGVSLATATETYRSLEREGLVHARPRSGYFVQRGRSAQLPAVAEPTPAIPDCAQFVGVHSKVSAVIAMCQAAPQALNLGGANAAAPELYPAEALRKLATAALRHNPQLLTATGIDPGNEYFRRMVARRALDAGVQLAPDEVIVTHGGIEAVNLILRAVTRPGDTVAIESPCFSGLLQVQEALGLRALEIPTSPSTGLVVEALELALQTYDTIKAVVVMPNLHNPLGCSMPDAHKARLVELCSRSGVALIEDESYRDLADASMPLKPLKAWDTDGTVIYCVSLNKTLAPGMRLGWMNGGRWHARIGMLKSAQGRSNEEWPQVVAAQFIQSRAYDRHLQRLKHHMRLLRARAAEAIAASFPPGTRFTPPEGGVTFWLELPAAVDALRLFEIALGDGLCIMPGTIFSNSGRYDHFIRLSCGLADPDLLDRSIRRVGMLARELADDGQSACQEAR</sequence>
<dbReference type="PANTHER" id="PTHR46577:SF2">
    <property type="entry name" value="TRANSCRIPTIONAL REGULATORY PROTEIN"/>
    <property type="match status" value="1"/>
</dbReference>
<evidence type="ECO:0000313" key="5">
    <source>
        <dbReference type="EMBL" id="MFC4202243.1"/>
    </source>
</evidence>
<dbReference type="EMBL" id="JBHSBV010000005">
    <property type="protein sequence ID" value="MFC4202243.1"/>
    <property type="molecule type" value="Genomic_DNA"/>
</dbReference>
<name>A0ABV8P291_9BURK</name>
<dbReference type="InterPro" id="IPR051446">
    <property type="entry name" value="HTH_trans_reg/aminotransferase"/>
</dbReference>
<keyword evidence="6" id="KW-1185">Reference proteome</keyword>
<keyword evidence="2" id="KW-0238">DNA-binding</keyword>
<keyword evidence="5" id="KW-0032">Aminotransferase</keyword>
<keyword evidence="5" id="KW-0808">Transferase</keyword>
<organism evidence="5 6">
    <name type="scientific">Candidimonas humi</name>
    <dbReference type="NCBI Taxonomy" id="683355"/>
    <lineage>
        <taxon>Bacteria</taxon>
        <taxon>Pseudomonadati</taxon>
        <taxon>Pseudomonadota</taxon>
        <taxon>Betaproteobacteria</taxon>
        <taxon>Burkholderiales</taxon>
        <taxon>Alcaligenaceae</taxon>
        <taxon>Candidimonas</taxon>
    </lineage>
</organism>
<dbReference type="SMART" id="SM00345">
    <property type="entry name" value="HTH_GNTR"/>
    <property type="match status" value="1"/>
</dbReference>
<keyword evidence="1" id="KW-0805">Transcription regulation</keyword>
<dbReference type="PROSITE" id="PS50949">
    <property type="entry name" value="HTH_GNTR"/>
    <property type="match status" value="1"/>
</dbReference>
<keyword evidence="3" id="KW-0804">Transcription</keyword>
<dbReference type="Pfam" id="PF00155">
    <property type="entry name" value="Aminotran_1_2"/>
    <property type="match status" value="1"/>
</dbReference>
<proteinExistence type="predicted"/>
<dbReference type="InterPro" id="IPR004839">
    <property type="entry name" value="Aminotransferase_I/II_large"/>
</dbReference>
<dbReference type="InterPro" id="IPR000524">
    <property type="entry name" value="Tscrpt_reg_HTH_GntR"/>
</dbReference>
<comment type="caution">
    <text evidence="5">The sequence shown here is derived from an EMBL/GenBank/DDBJ whole genome shotgun (WGS) entry which is preliminary data.</text>
</comment>
<evidence type="ECO:0000256" key="2">
    <source>
        <dbReference type="ARBA" id="ARBA00023125"/>
    </source>
</evidence>
<evidence type="ECO:0000256" key="1">
    <source>
        <dbReference type="ARBA" id="ARBA00023015"/>
    </source>
</evidence>
<dbReference type="Proteomes" id="UP001595848">
    <property type="component" value="Unassembled WGS sequence"/>
</dbReference>
<evidence type="ECO:0000313" key="6">
    <source>
        <dbReference type="Proteomes" id="UP001595848"/>
    </source>
</evidence>
<evidence type="ECO:0000259" key="4">
    <source>
        <dbReference type="PROSITE" id="PS50949"/>
    </source>
</evidence>
<dbReference type="RefSeq" id="WP_217965747.1">
    <property type="nucleotide sequence ID" value="NZ_JAHTBN010000008.1"/>
</dbReference>
<feature type="domain" description="HTH gntR-type" evidence="4">
    <location>
        <begin position="16"/>
        <end position="84"/>
    </location>
</feature>
<evidence type="ECO:0000256" key="3">
    <source>
        <dbReference type="ARBA" id="ARBA00023163"/>
    </source>
</evidence>
<dbReference type="CDD" id="cd00609">
    <property type="entry name" value="AAT_like"/>
    <property type="match status" value="1"/>
</dbReference>
<accession>A0ABV8P291</accession>
<dbReference type="Pfam" id="PF00392">
    <property type="entry name" value="GntR"/>
    <property type="match status" value="1"/>
</dbReference>
<dbReference type="CDD" id="cd07377">
    <property type="entry name" value="WHTH_GntR"/>
    <property type="match status" value="1"/>
</dbReference>
<dbReference type="GO" id="GO:0008483">
    <property type="term" value="F:transaminase activity"/>
    <property type="evidence" value="ECO:0007669"/>
    <property type="project" value="UniProtKB-KW"/>
</dbReference>
<reference evidence="6" key="1">
    <citation type="journal article" date="2019" name="Int. J. Syst. Evol. Microbiol.">
        <title>The Global Catalogue of Microorganisms (GCM) 10K type strain sequencing project: providing services to taxonomists for standard genome sequencing and annotation.</title>
        <authorList>
            <consortium name="The Broad Institute Genomics Platform"/>
            <consortium name="The Broad Institute Genome Sequencing Center for Infectious Disease"/>
            <person name="Wu L."/>
            <person name="Ma J."/>
        </authorList>
    </citation>
    <scope>NUCLEOTIDE SEQUENCE [LARGE SCALE GENOMIC DNA]</scope>
    <source>
        <strain evidence="6">LMG 24813</strain>
    </source>
</reference>
<dbReference type="PANTHER" id="PTHR46577">
    <property type="entry name" value="HTH-TYPE TRANSCRIPTIONAL REGULATORY PROTEIN GABR"/>
    <property type="match status" value="1"/>
</dbReference>
<gene>
    <name evidence="5" type="ORF">ACFOY1_14890</name>
</gene>